<dbReference type="GO" id="GO:0006355">
    <property type="term" value="P:regulation of DNA-templated transcription"/>
    <property type="evidence" value="ECO:0007669"/>
    <property type="project" value="InterPro"/>
</dbReference>
<sequence length="127" mass="14834">MDEGAQKRKEQESGMALSQAQLTFKDVFIDFTPEEWECLDPAQRTLYKDVMVETLGNLLSVDVSQIRMIKKLQAKGNSGKKEIFQRVVFGRAESHEIEDFFLRKIQENMHDFECLWTDDERNDCCCC</sequence>
<proteinExistence type="predicted"/>
<dbReference type="AlphaFoldDB" id="A0A4W2EK45"/>
<dbReference type="SUPFAM" id="SSF109640">
    <property type="entry name" value="KRAB domain (Kruppel-associated box)"/>
    <property type="match status" value="1"/>
</dbReference>
<protein>
    <recommendedName>
        <fullName evidence="1">KRAB domain-containing protein</fullName>
    </recommendedName>
</protein>
<dbReference type="InterPro" id="IPR001909">
    <property type="entry name" value="KRAB"/>
</dbReference>
<dbReference type="Ensembl" id="ENSBIXT00000021610.1">
    <property type="protein sequence ID" value="ENSBIXP00000034181.1"/>
    <property type="gene ID" value="ENSBIXG00000017109.1"/>
</dbReference>
<dbReference type="Proteomes" id="UP000314981">
    <property type="component" value="Chromosome 18"/>
</dbReference>
<dbReference type="PROSITE" id="PS50805">
    <property type="entry name" value="KRAB"/>
    <property type="match status" value="1"/>
</dbReference>
<gene>
    <name evidence="2" type="primary">LOC113876095</name>
</gene>
<evidence type="ECO:0000313" key="3">
    <source>
        <dbReference type="Proteomes" id="UP000314981"/>
    </source>
</evidence>
<evidence type="ECO:0000259" key="1">
    <source>
        <dbReference type="PROSITE" id="PS50805"/>
    </source>
</evidence>
<name>A0A4W2EK45_BOBOX</name>
<reference evidence="2 3" key="1">
    <citation type="submission" date="2018-11" db="EMBL/GenBank/DDBJ databases">
        <title>Haplotype-resolved cattle genomes.</title>
        <authorList>
            <person name="Low W.Y."/>
            <person name="Tearle R."/>
            <person name="Bickhart D.M."/>
            <person name="Rosen B.D."/>
            <person name="Koren S."/>
            <person name="Rhie A."/>
            <person name="Hiendleder S."/>
            <person name="Phillippy A.M."/>
            <person name="Smith T.P.L."/>
            <person name="Williams J.L."/>
        </authorList>
    </citation>
    <scope>NUCLEOTIDE SEQUENCE [LARGE SCALE GENOMIC DNA]</scope>
</reference>
<dbReference type="PANTHER" id="PTHR23232:SF157">
    <property type="entry name" value="ZINC FINGER PROTEIN 525"/>
    <property type="match status" value="1"/>
</dbReference>
<reference evidence="2" key="2">
    <citation type="submission" date="2025-08" db="UniProtKB">
        <authorList>
            <consortium name="Ensembl"/>
        </authorList>
    </citation>
    <scope>IDENTIFICATION</scope>
</reference>
<dbReference type="PANTHER" id="PTHR23232">
    <property type="entry name" value="KRAB DOMAIN C2H2 ZINC FINGER"/>
    <property type="match status" value="1"/>
</dbReference>
<dbReference type="SMART" id="SM00349">
    <property type="entry name" value="KRAB"/>
    <property type="match status" value="1"/>
</dbReference>
<reference evidence="2" key="3">
    <citation type="submission" date="2025-09" db="UniProtKB">
        <authorList>
            <consortium name="Ensembl"/>
        </authorList>
    </citation>
    <scope>IDENTIFICATION</scope>
</reference>
<organism evidence="2 3">
    <name type="scientific">Bos indicus x Bos taurus</name>
    <name type="common">Hybrid cattle</name>
    <dbReference type="NCBI Taxonomy" id="30522"/>
    <lineage>
        <taxon>Eukaryota</taxon>
        <taxon>Metazoa</taxon>
        <taxon>Chordata</taxon>
        <taxon>Craniata</taxon>
        <taxon>Vertebrata</taxon>
        <taxon>Euteleostomi</taxon>
        <taxon>Mammalia</taxon>
        <taxon>Eutheria</taxon>
        <taxon>Laurasiatheria</taxon>
        <taxon>Artiodactyla</taxon>
        <taxon>Ruminantia</taxon>
        <taxon>Pecora</taxon>
        <taxon>Bovidae</taxon>
        <taxon>Bovinae</taxon>
        <taxon>Bos</taxon>
    </lineage>
</organism>
<evidence type="ECO:0000313" key="2">
    <source>
        <dbReference type="Ensembl" id="ENSBIXP00000034181.1"/>
    </source>
</evidence>
<dbReference type="InterPro" id="IPR036051">
    <property type="entry name" value="KRAB_dom_sf"/>
</dbReference>
<dbReference type="Pfam" id="PF01352">
    <property type="entry name" value="KRAB"/>
    <property type="match status" value="1"/>
</dbReference>
<accession>A0A4W2EK45</accession>
<feature type="domain" description="KRAB" evidence="1">
    <location>
        <begin position="22"/>
        <end position="111"/>
    </location>
</feature>
<keyword evidence="3" id="KW-1185">Reference proteome</keyword>
<dbReference type="CDD" id="cd07765">
    <property type="entry name" value="KRAB_A-box"/>
    <property type="match status" value="1"/>
</dbReference>
<dbReference type="Gene3D" id="6.10.140.140">
    <property type="match status" value="1"/>
</dbReference>
<dbReference type="InterPro" id="IPR050169">
    <property type="entry name" value="Krueppel_C2H2_ZnF"/>
</dbReference>